<dbReference type="InterPro" id="IPR037152">
    <property type="entry name" value="L-asparaginase_N_sf"/>
</dbReference>
<gene>
    <name evidence="6" type="ORF">WG929_07985</name>
</gene>
<accession>A0ABW8NHH3</accession>
<dbReference type="Pfam" id="PF17763">
    <property type="entry name" value="Asparaginase_C"/>
    <property type="match status" value="1"/>
</dbReference>
<dbReference type="PROSITE" id="PS00144">
    <property type="entry name" value="ASN_GLN_ASE_1"/>
    <property type="match status" value="1"/>
</dbReference>
<dbReference type="InterPro" id="IPR027474">
    <property type="entry name" value="L-asparaginase_N"/>
</dbReference>
<evidence type="ECO:0000256" key="2">
    <source>
        <dbReference type="PROSITE-ProRule" id="PRU10099"/>
    </source>
</evidence>
<dbReference type="Pfam" id="PF00710">
    <property type="entry name" value="Asparaginase"/>
    <property type="match status" value="1"/>
</dbReference>
<feature type="domain" description="L-asparaginase N-terminal" evidence="4">
    <location>
        <begin position="4"/>
        <end position="185"/>
    </location>
</feature>
<feature type="active site" evidence="3">
    <location>
        <position position="90"/>
    </location>
</feature>
<organism evidence="6 7">
    <name type="scientific">Oceanobacter antarcticus</name>
    <dbReference type="NCBI Taxonomy" id="3133425"/>
    <lineage>
        <taxon>Bacteria</taxon>
        <taxon>Pseudomonadati</taxon>
        <taxon>Pseudomonadota</taxon>
        <taxon>Gammaproteobacteria</taxon>
        <taxon>Oceanospirillales</taxon>
        <taxon>Oceanospirillaceae</taxon>
        <taxon>Oceanobacter</taxon>
    </lineage>
</organism>
<dbReference type="InterPro" id="IPR006034">
    <property type="entry name" value="Asparaginase/glutaminase-like"/>
</dbReference>
<name>A0ABW8NHH3_9GAMM</name>
<dbReference type="GO" id="GO:0004067">
    <property type="term" value="F:asparaginase activity"/>
    <property type="evidence" value="ECO:0007669"/>
    <property type="project" value="UniProtKB-EC"/>
</dbReference>
<dbReference type="PANTHER" id="PTHR11707">
    <property type="entry name" value="L-ASPARAGINASE"/>
    <property type="match status" value="1"/>
</dbReference>
<dbReference type="EC" id="3.5.1.1" evidence="6"/>
<dbReference type="Gene3D" id="3.40.50.40">
    <property type="match status" value="1"/>
</dbReference>
<evidence type="ECO:0000259" key="5">
    <source>
        <dbReference type="Pfam" id="PF17763"/>
    </source>
</evidence>
<evidence type="ECO:0000313" key="7">
    <source>
        <dbReference type="Proteomes" id="UP001620597"/>
    </source>
</evidence>
<evidence type="ECO:0000313" key="6">
    <source>
        <dbReference type="EMBL" id="MFK4752347.1"/>
    </source>
</evidence>
<evidence type="ECO:0000259" key="4">
    <source>
        <dbReference type="Pfam" id="PF00710"/>
    </source>
</evidence>
<dbReference type="SUPFAM" id="SSF53774">
    <property type="entry name" value="Glutaminase/Asparaginase"/>
    <property type="match status" value="1"/>
</dbReference>
<proteinExistence type="inferred from homology"/>
<comment type="similarity">
    <text evidence="1">Belongs to the asparaginase 1 family.</text>
</comment>
<feature type="domain" description="Asparaginase/glutaminase C-terminal" evidence="5">
    <location>
        <begin position="243"/>
        <end position="357"/>
    </location>
</feature>
<feature type="active site" evidence="2">
    <location>
        <position position="13"/>
    </location>
</feature>
<dbReference type="PIRSF" id="PIRSF001220">
    <property type="entry name" value="L-ASNase_gatD"/>
    <property type="match status" value="1"/>
</dbReference>
<dbReference type="RefSeq" id="WP_416205629.1">
    <property type="nucleotide sequence ID" value="NZ_JBBKTX010000008.1"/>
</dbReference>
<dbReference type="EMBL" id="JBBKTX010000008">
    <property type="protein sequence ID" value="MFK4752347.1"/>
    <property type="molecule type" value="Genomic_DNA"/>
</dbReference>
<dbReference type="PANTHER" id="PTHR11707:SF28">
    <property type="entry name" value="60 KDA LYSOPHOSPHOLIPASE"/>
    <property type="match status" value="1"/>
</dbReference>
<dbReference type="InterPro" id="IPR027473">
    <property type="entry name" value="L-asparaginase_C"/>
</dbReference>
<dbReference type="PIRSF" id="PIRSF500176">
    <property type="entry name" value="L_ASNase"/>
    <property type="match status" value="1"/>
</dbReference>
<dbReference type="InterPro" id="IPR027475">
    <property type="entry name" value="Asparaginase/glutaminase_AS2"/>
</dbReference>
<evidence type="ECO:0000256" key="1">
    <source>
        <dbReference type="ARBA" id="ARBA00010518"/>
    </source>
</evidence>
<reference evidence="6 7" key="1">
    <citation type="submission" date="2024-03" db="EMBL/GenBank/DDBJ databases">
        <title>High-quality draft genome sequence of Oceanobacter sp. wDCs-4.</title>
        <authorList>
            <person name="Dong C."/>
        </authorList>
    </citation>
    <scope>NUCLEOTIDE SEQUENCE [LARGE SCALE GENOMIC DNA]</scope>
    <source>
        <strain evidence="7">wDCs-4</strain>
    </source>
</reference>
<keyword evidence="7" id="KW-1185">Reference proteome</keyword>
<dbReference type="InterPro" id="IPR036152">
    <property type="entry name" value="Asp/glu_Ase-like_sf"/>
</dbReference>
<evidence type="ECO:0000256" key="3">
    <source>
        <dbReference type="PROSITE-ProRule" id="PRU10100"/>
    </source>
</evidence>
<keyword evidence="6" id="KW-0378">Hydrolase</keyword>
<comment type="caution">
    <text evidence="6">The sequence shown here is derived from an EMBL/GenBank/DDBJ whole genome shotgun (WGS) entry which is preliminary data.</text>
</comment>
<dbReference type="InterPro" id="IPR041725">
    <property type="entry name" value="L-asparaginase_I"/>
</dbReference>
<dbReference type="InterPro" id="IPR020827">
    <property type="entry name" value="Asparaginase/glutaminase_AS1"/>
</dbReference>
<dbReference type="SFLD" id="SFLDS00057">
    <property type="entry name" value="Glutaminase/Asparaginase"/>
    <property type="match status" value="1"/>
</dbReference>
<dbReference type="Gene3D" id="3.40.50.1170">
    <property type="entry name" value="L-asparaginase, N-terminal domain"/>
    <property type="match status" value="1"/>
</dbReference>
<dbReference type="PROSITE" id="PS51732">
    <property type="entry name" value="ASN_GLN_ASE_3"/>
    <property type="match status" value="1"/>
</dbReference>
<dbReference type="CDD" id="cd08963">
    <property type="entry name" value="L-asparaginase_I"/>
    <property type="match status" value="1"/>
</dbReference>
<dbReference type="PROSITE" id="PS00917">
    <property type="entry name" value="ASN_GLN_ASE_2"/>
    <property type="match status" value="1"/>
</dbReference>
<protein>
    <submittedName>
        <fullName evidence="6">Asparaginase domain-containing protein</fullName>
        <ecNumber evidence="6">3.5.1.1</ecNumber>
    </submittedName>
</protein>
<dbReference type="InterPro" id="IPR040919">
    <property type="entry name" value="Asparaginase_C"/>
</dbReference>
<dbReference type="PRINTS" id="PR00139">
    <property type="entry name" value="ASNGLNASE"/>
</dbReference>
<dbReference type="SMART" id="SM00870">
    <property type="entry name" value="Asparaginase"/>
    <property type="match status" value="1"/>
</dbReference>
<sequence length="375" mass="40286">MNKRLLIVYTGGTIGMAQSAQGYAPVSGFGEQLAQYLPTTRYPALPEFDVLELETLIDSANLTPADWPRIARPLQQHWHHYDGFIVLHGTDTMAYTASALSFILGAINKPVVITGSQIPLVEANSDAVDNLLHSLLLASSDALPEVYLCFYGRVLRGNRSVKVNANQRDAFDSPNYPWLGTVNSNHGCQLPQTQRRLPSTSSPTTPIPTPAPATTVSVKPHLDTAAGVNLPAFNLPEFQPDAVTVLTLYPGISADIVKAMLNATPVRAMILRSYGVGNPPDNNQALITALEHASQRGVVILNLSQCQHGRVIQGTYATGATLNRIGVISGVDLTLEAAFAKLHWLLATGGSTEVIRQQIATPICGECSPRIHETG</sequence>
<dbReference type="Proteomes" id="UP001620597">
    <property type="component" value="Unassembled WGS sequence"/>
</dbReference>